<dbReference type="Proteomes" id="UP000285961">
    <property type="component" value="Unassembled WGS sequence"/>
</dbReference>
<feature type="domain" description="Methyltransferase type 11" evidence="1">
    <location>
        <begin position="47"/>
        <end position="138"/>
    </location>
</feature>
<evidence type="ECO:0000259" key="1">
    <source>
        <dbReference type="Pfam" id="PF08241"/>
    </source>
</evidence>
<organism evidence="2 3">
    <name type="scientific">Candidatus Abyssobacteria bacterium SURF_17</name>
    <dbReference type="NCBI Taxonomy" id="2093361"/>
    <lineage>
        <taxon>Bacteria</taxon>
        <taxon>Pseudomonadati</taxon>
        <taxon>Candidatus Hydrogenedentota</taxon>
        <taxon>Candidatus Abyssobacteria</taxon>
    </lineage>
</organism>
<dbReference type="SUPFAM" id="SSF53335">
    <property type="entry name" value="S-adenosyl-L-methionine-dependent methyltransferases"/>
    <property type="match status" value="1"/>
</dbReference>
<dbReference type="GO" id="GO:0032259">
    <property type="term" value="P:methylation"/>
    <property type="evidence" value="ECO:0007669"/>
    <property type="project" value="UniProtKB-KW"/>
</dbReference>
<dbReference type="InterPro" id="IPR029063">
    <property type="entry name" value="SAM-dependent_MTases_sf"/>
</dbReference>
<dbReference type="Pfam" id="PF08241">
    <property type="entry name" value="Methyltransf_11"/>
    <property type="match status" value="1"/>
</dbReference>
<dbReference type="InterPro" id="IPR013216">
    <property type="entry name" value="Methyltransf_11"/>
</dbReference>
<comment type="caution">
    <text evidence="2">The sequence shown here is derived from an EMBL/GenBank/DDBJ whole genome shotgun (WGS) entry which is preliminary data.</text>
</comment>
<gene>
    <name evidence="2" type="ORF">C4532_16215</name>
</gene>
<dbReference type="AlphaFoldDB" id="A0A419ESB4"/>
<dbReference type="PANTHER" id="PTHR43861:SF1">
    <property type="entry name" value="TRANS-ACONITATE 2-METHYLTRANSFERASE"/>
    <property type="match status" value="1"/>
</dbReference>
<dbReference type="GO" id="GO:0008757">
    <property type="term" value="F:S-adenosylmethionine-dependent methyltransferase activity"/>
    <property type="evidence" value="ECO:0007669"/>
    <property type="project" value="InterPro"/>
</dbReference>
<keyword evidence="2" id="KW-0489">Methyltransferase</keyword>
<dbReference type="PANTHER" id="PTHR43861">
    <property type="entry name" value="TRANS-ACONITATE 2-METHYLTRANSFERASE-RELATED"/>
    <property type="match status" value="1"/>
</dbReference>
<sequence length="255" mass="28180">MLAPSLDEGRIDYDAISTQYDGFRGISAELVDVIVTEARLSQGARILDVGCGTGTIDVMLEKRLNAAIIGVDRSLGMLTAARAKLSEGRWIHADSAALPLRSDTFDCVLMLYVLHHMADFSVAIREAHRLLRSGALVILTASHEQIESSFASRFFPSYAALDKARFPKVGAIAAAMKEAGFTDVARRSVTVAKVTFDEHYLEKVRNKHVSTYLLISEDEFRHGFERMCSYVAEHAGEPPLNHEGTLIVGRKKEFH</sequence>
<evidence type="ECO:0000313" key="2">
    <source>
        <dbReference type="EMBL" id="RJP66356.1"/>
    </source>
</evidence>
<dbReference type="EMBL" id="QZKI01000117">
    <property type="protein sequence ID" value="RJP66356.1"/>
    <property type="molecule type" value="Genomic_DNA"/>
</dbReference>
<keyword evidence="2" id="KW-0808">Transferase</keyword>
<accession>A0A419ESB4</accession>
<name>A0A419ESB4_9BACT</name>
<reference evidence="2 3" key="1">
    <citation type="journal article" date="2017" name="ISME J.">
        <title>Energy and carbon metabolisms in a deep terrestrial subsurface fluid microbial community.</title>
        <authorList>
            <person name="Momper L."/>
            <person name="Jungbluth S.P."/>
            <person name="Lee M.D."/>
            <person name="Amend J.P."/>
        </authorList>
    </citation>
    <scope>NUCLEOTIDE SEQUENCE [LARGE SCALE GENOMIC DNA]</scope>
    <source>
        <strain evidence="2">SURF_17</strain>
    </source>
</reference>
<proteinExistence type="predicted"/>
<dbReference type="Gene3D" id="3.40.50.150">
    <property type="entry name" value="Vaccinia Virus protein VP39"/>
    <property type="match status" value="1"/>
</dbReference>
<dbReference type="CDD" id="cd02440">
    <property type="entry name" value="AdoMet_MTases"/>
    <property type="match status" value="1"/>
</dbReference>
<protein>
    <submittedName>
        <fullName evidence="2">Methyltransferase domain-containing protein</fullName>
    </submittedName>
</protein>
<evidence type="ECO:0000313" key="3">
    <source>
        <dbReference type="Proteomes" id="UP000285961"/>
    </source>
</evidence>